<protein>
    <submittedName>
        <fullName evidence="1">Uncharacterized protein</fullName>
    </submittedName>
</protein>
<dbReference type="AlphaFoldDB" id="A0AAD9PZM9"/>
<organism evidence="1 2">
    <name type="scientific">Acropora cervicornis</name>
    <name type="common">Staghorn coral</name>
    <dbReference type="NCBI Taxonomy" id="6130"/>
    <lineage>
        <taxon>Eukaryota</taxon>
        <taxon>Metazoa</taxon>
        <taxon>Cnidaria</taxon>
        <taxon>Anthozoa</taxon>
        <taxon>Hexacorallia</taxon>
        <taxon>Scleractinia</taxon>
        <taxon>Astrocoeniina</taxon>
        <taxon>Acroporidae</taxon>
        <taxon>Acropora</taxon>
    </lineage>
</organism>
<comment type="caution">
    <text evidence="1">The sequence shown here is derived from an EMBL/GenBank/DDBJ whole genome shotgun (WGS) entry which is preliminary data.</text>
</comment>
<name>A0AAD9PZM9_ACRCE</name>
<dbReference type="Proteomes" id="UP001249851">
    <property type="component" value="Unassembled WGS sequence"/>
</dbReference>
<keyword evidence="2" id="KW-1185">Reference proteome</keyword>
<dbReference type="EMBL" id="JARQWQ010000091">
    <property type="protein sequence ID" value="KAK2552030.1"/>
    <property type="molecule type" value="Genomic_DNA"/>
</dbReference>
<evidence type="ECO:0000313" key="1">
    <source>
        <dbReference type="EMBL" id="KAK2552030.1"/>
    </source>
</evidence>
<dbReference type="PANTHER" id="PTHR34615">
    <property type="entry name" value="PX DOMAIN-CONTAINING PROTEIN"/>
    <property type="match status" value="1"/>
</dbReference>
<sequence length="149" mass="17171">MAAAGARHDFNEILEVMVYEDSSDDSSSSNDDDDLDLLLVDTTFQKEDMERLLHALQLPAYYECVQRTKCTGMEALMILLRRLVYPSRWCDLVPVFGRDEPQLSLIFSKVMDDIYERFNHFLTSLDLVWLDPEMFSQAVEAKGAPLHQC</sequence>
<proteinExistence type="predicted"/>
<reference evidence="1" key="2">
    <citation type="journal article" date="2023" name="Science">
        <title>Genomic signatures of disease resistance in endangered staghorn corals.</title>
        <authorList>
            <person name="Vollmer S.V."/>
            <person name="Selwyn J.D."/>
            <person name="Despard B.A."/>
            <person name="Roesel C.L."/>
        </authorList>
    </citation>
    <scope>NUCLEOTIDE SEQUENCE</scope>
    <source>
        <strain evidence="1">K2</strain>
    </source>
</reference>
<evidence type="ECO:0000313" key="2">
    <source>
        <dbReference type="Proteomes" id="UP001249851"/>
    </source>
</evidence>
<accession>A0AAD9PZM9</accession>
<gene>
    <name evidence="1" type="ORF">P5673_027052</name>
</gene>
<reference evidence="1" key="1">
    <citation type="journal article" date="2023" name="G3 (Bethesda)">
        <title>Whole genome assembly and annotation of the endangered Caribbean coral Acropora cervicornis.</title>
        <authorList>
            <person name="Selwyn J.D."/>
            <person name="Vollmer S.V."/>
        </authorList>
    </citation>
    <scope>NUCLEOTIDE SEQUENCE</scope>
    <source>
        <strain evidence="1">K2</strain>
    </source>
</reference>
<dbReference type="PANTHER" id="PTHR34615:SF1">
    <property type="entry name" value="PX DOMAIN-CONTAINING PROTEIN"/>
    <property type="match status" value="1"/>
</dbReference>